<dbReference type="Pfam" id="PF05681">
    <property type="entry name" value="Fumerase"/>
    <property type="match status" value="1"/>
</dbReference>
<dbReference type="NCBIfam" id="TIGR00722">
    <property type="entry name" value="ttdA_fumA_fumB"/>
    <property type="match status" value="1"/>
</dbReference>
<evidence type="ECO:0000256" key="5">
    <source>
        <dbReference type="ARBA" id="ARBA00023014"/>
    </source>
</evidence>
<evidence type="ECO:0000256" key="6">
    <source>
        <dbReference type="ARBA" id="ARBA00023239"/>
    </source>
</evidence>
<name>A0AAJ1MK37_9SPIO</name>
<dbReference type="PANTHER" id="PTHR30389">
    <property type="entry name" value="FUMARATE HYDRATASE-RELATED"/>
    <property type="match status" value="1"/>
</dbReference>
<dbReference type="Proteomes" id="UP001221217">
    <property type="component" value="Unassembled WGS sequence"/>
</dbReference>
<evidence type="ECO:0000313" key="9">
    <source>
        <dbReference type="Proteomes" id="UP001221217"/>
    </source>
</evidence>
<keyword evidence="6 8" id="KW-0456">Lyase</keyword>
<accession>A0AAJ1MK37</accession>
<dbReference type="AlphaFoldDB" id="A0AAJ1MK37"/>
<organism evidence="8 9">
    <name type="scientific">Candidatus Thalassospirochaeta sargassi</name>
    <dbReference type="NCBI Taxonomy" id="3119039"/>
    <lineage>
        <taxon>Bacteria</taxon>
        <taxon>Pseudomonadati</taxon>
        <taxon>Spirochaetota</taxon>
        <taxon>Spirochaetia</taxon>
        <taxon>Spirochaetales</taxon>
        <taxon>Spirochaetaceae</taxon>
        <taxon>Candidatus Thalassospirochaeta</taxon>
    </lineage>
</organism>
<dbReference type="PANTHER" id="PTHR30389:SF17">
    <property type="entry name" value="L(+)-TARTRATE DEHYDRATASE SUBUNIT ALPHA-RELATED"/>
    <property type="match status" value="1"/>
</dbReference>
<proteinExistence type="inferred from homology"/>
<evidence type="ECO:0000313" key="8">
    <source>
        <dbReference type="EMBL" id="MDC7227222.1"/>
    </source>
</evidence>
<reference evidence="8 9" key="1">
    <citation type="submission" date="2022-12" db="EMBL/GenBank/DDBJ databases">
        <title>Metagenome assembled genome from gulf of manar.</title>
        <authorList>
            <person name="Kohli P."/>
            <person name="Pk S."/>
            <person name="Venkata Ramana C."/>
            <person name="Sasikala C."/>
        </authorList>
    </citation>
    <scope>NUCLEOTIDE SEQUENCE [LARGE SCALE GENOMIC DNA]</scope>
    <source>
        <strain evidence="8">JB008</strain>
    </source>
</reference>
<comment type="similarity">
    <text evidence="1">Belongs to the class-I fumarase family.</text>
</comment>
<feature type="domain" description="Fe-S hydro-lyase tartrate dehydratase alpha-type catalytic" evidence="7">
    <location>
        <begin position="11"/>
        <end position="279"/>
    </location>
</feature>
<evidence type="ECO:0000256" key="1">
    <source>
        <dbReference type="ARBA" id="ARBA00008876"/>
    </source>
</evidence>
<dbReference type="GO" id="GO:0051539">
    <property type="term" value="F:4 iron, 4 sulfur cluster binding"/>
    <property type="evidence" value="ECO:0007669"/>
    <property type="project" value="UniProtKB-KW"/>
</dbReference>
<dbReference type="NCBIfam" id="NF004885">
    <property type="entry name" value="PRK06246.1"/>
    <property type="match status" value="1"/>
</dbReference>
<dbReference type="GO" id="GO:0004333">
    <property type="term" value="F:fumarate hydratase activity"/>
    <property type="evidence" value="ECO:0007669"/>
    <property type="project" value="UniProtKB-EC"/>
</dbReference>
<keyword evidence="2" id="KW-0004">4Fe-4S</keyword>
<keyword evidence="3" id="KW-0479">Metal-binding</keyword>
<dbReference type="InterPro" id="IPR051208">
    <property type="entry name" value="Class-I_Fumarase/Tartrate_DH"/>
</dbReference>
<dbReference type="GO" id="GO:0046872">
    <property type="term" value="F:metal ion binding"/>
    <property type="evidence" value="ECO:0007669"/>
    <property type="project" value="UniProtKB-KW"/>
</dbReference>
<keyword evidence="5" id="KW-0411">Iron-sulfur</keyword>
<protein>
    <submittedName>
        <fullName evidence="8">Fumarate hydratase</fullName>
        <ecNumber evidence="8">4.2.1.2</ecNumber>
    </submittedName>
</protein>
<dbReference type="InterPro" id="IPR004646">
    <property type="entry name" value="Fe-S_hydro-lyase_TtdA-typ_cat"/>
</dbReference>
<dbReference type="EMBL" id="JAQQAL010000023">
    <property type="protein sequence ID" value="MDC7227222.1"/>
    <property type="molecule type" value="Genomic_DNA"/>
</dbReference>
<evidence type="ECO:0000256" key="4">
    <source>
        <dbReference type="ARBA" id="ARBA00023004"/>
    </source>
</evidence>
<dbReference type="EC" id="4.2.1.2" evidence="8"/>
<evidence type="ECO:0000256" key="3">
    <source>
        <dbReference type="ARBA" id="ARBA00022723"/>
    </source>
</evidence>
<comment type="caution">
    <text evidence="8">The sequence shown here is derived from an EMBL/GenBank/DDBJ whole genome shotgun (WGS) entry which is preliminary data.</text>
</comment>
<evidence type="ECO:0000259" key="7">
    <source>
        <dbReference type="Pfam" id="PF05681"/>
    </source>
</evidence>
<evidence type="ECO:0000256" key="2">
    <source>
        <dbReference type="ARBA" id="ARBA00022485"/>
    </source>
</evidence>
<gene>
    <name evidence="8" type="ORF">PQJ61_10715</name>
</gene>
<sequence length="281" mass="30043">MRKINYKTVVEAVEALCLKAAYELPEDVENVIKESLAVEESPLGKSILKQYLENADIARNKRIPICQDTGAAVFLAEVGTDCFIEGGSLTDAVKQGTAAGYKNGYLRKSMVEDPIFDRKNTGDNTPVIVHLLETEGDILKLTLAPKGGGSENMSKTAMLKPLEGEQGVIDFVVKTVTESGANPCPPTIVGVGIGGDFEYAAFLAKKALFRRTGEPHPDPRYAEMEHKILKAVNESGVGPQGLGGRTTAFAVHIEKTGCHIASLPVAVNLNCHAARHASVSI</sequence>
<keyword evidence="4" id="KW-0408">Iron</keyword>